<dbReference type="EMBL" id="AEQV01000260">
    <property type="protein sequence ID" value="EGD07001.1"/>
    <property type="molecule type" value="Genomic_DNA"/>
</dbReference>
<proteinExistence type="predicted"/>
<protein>
    <submittedName>
        <fullName evidence="1">Uncharacterized protein</fullName>
    </submittedName>
</protein>
<dbReference type="AlphaFoldDB" id="F0BKJ8"/>
<organism evidence="1 2">
    <name type="scientific">Xanthomonas vesicatoria ATCC 35937</name>
    <dbReference type="NCBI Taxonomy" id="925775"/>
    <lineage>
        <taxon>Bacteria</taxon>
        <taxon>Pseudomonadati</taxon>
        <taxon>Pseudomonadota</taxon>
        <taxon>Gammaproteobacteria</taxon>
        <taxon>Lysobacterales</taxon>
        <taxon>Lysobacteraceae</taxon>
        <taxon>Xanthomonas</taxon>
    </lineage>
</organism>
<evidence type="ECO:0000313" key="1">
    <source>
        <dbReference type="EMBL" id="EGD07001.1"/>
    </source>
</evidence>
<gene>
    <name evidence="1" type="ORF">XVE_4813</name>
</gene>
<evidence type="ECO:0000313" key="2">
    <source>
        <dbReference type="Proteomes" id="UP000003299"/>
    </source>
</evidence>
<reference evidence="1 2" key="1">
    <citation type="journal article" date="2011" name="BMC Genomics">
        <title>Comparative genomics reveals diversity among xanthomonads infecting tomato and pepper.</title>
        <authorList>
            <person name="Potnis N."/>
            <person name="Krasileva K."/>
            <person name="Chow V."/>
            <person name="Almeida N.F."/>
            <person name="Patil P.B."/>
            <person name="Ryan R.P."/>
            <person name="Sharlach M."/>
            <person name="Behlau F."/>
            <person name="Dow J.M."/>
            <person name="Momol M.T."/>
            <person name="White F.F."/>
            <person name="Preston J.F."/>
            <person name="Vinatzer B.A."/>
            <person name="Koebnik R."/>
            <person name="Setubal J.C."/>
            <person name="Norman D.J."/>
            <person name="Staskawicz B.J."/>
            <person name="Jones J.B."/>
        </authorList>
    </citation>
    <scope>NUCLEOTIDE SEQUENCE [LARGE SCALE GENOMIC DNA]</scope>
    <source>
        <strain evidence="1 2">ATCC 35937</strain>
    </source>
</reference>
<accession>F0BKJ8</accession>
<sequence>MSRPASEVLKDIQAFTPTDGLWRPLDTLLAELWAHGPLAREALPVLFGVFERFPTDDGAGVLWSIVHGVEDLPYDYENELAASNNRASSYMAEVMLARLTRS</sequence>
<comment type="caution">
    <text evidence="1">The sequence shown here is derived from an EMBL/GenBank/DDBJ whole genome shotgun (WGS) entry which is preliminary data.</text>
</comment>
<dbReference type="Proteomes" id="UP000003299">
    <property type="component" value="Unassembled WGS sequence"/>
</dbReference>
<name>F0BKJ8_9XANT</name>